<protein>
    <submittedName>
        <fullName evidence="6">Membrane protein</fullName>
    </submittedName>
    <submittedName>
        <fullName evidence="4">SP_0115 family bacteriocin-like peptide</fullName>
    </submittedName>
</protein>
<keyword evidence="1" id="KW-1133">Transmembrane helix</keyword>
<dbReference type="EMBL" id="CRVC01000049">
    <property type="protein sequence ID" value="COS01276.1"/>
    <property type="molecule type" value="Genomic_DNA"/>
</dbReference>
<sequence>MELVLPNNYVVIDEEEMMYLDGGGVGRNWWNSRGSFATVLDVGLAIYSGGATIYSAYAIKKAISANRGAITRTLRSLIIKHVGSAAGHLVNTALNVALTVTGFSLGGAIAYGADWADGSLDGYIFA</sequence>
<dbReference type="Proteomes" id="UP000310997">
    <property type="component" value="Unassembled WGS sequence"/>
</dbReference>
<evidence type="ECO:0000313" key="3">
    <source>
        <dbReference type="EMBL" id="COS01276.1"/>
    </source>
</evidence>
<evidence type="ECO:0000313" key="13">
    <source>
        <dbReference type="Proteomes" id="UP000311674"/>
    </source>
</evidence>
<evidence type="ECO:0000313" key="14">
    <source>
        <dbReference type="Proteomes" id="UP000315060"/>
    </source>
</evidence>
<gene>
    <name evidence="5" type="ORF">AZJ28_05565</name>
    <name evidence="4" type="ORF">AZK02_03730</name>
    <name evidence="2" type="ORF">ERS019316_02289</name>
    <name evidence="3" type="ORF">ERS021218_02225</name>
    <name evidence="6" type="ORF">SAMEA3353485_01290</name>
    <name evidence="7" type="ORF">SAMEA3390019_00301</name>
    <name evidence="8" type="ORF">SAMEA4038883_00709</name>
</gene>
<evidence type="ECO:0000313" key="2">
    <source>
        <dbReference type="EMBL" id="CIV55760.1"/>
    </source>
</evidence>
<evidence type="ECO:0000313" key="4">
    <source>
        <dbReference type="EMBL" id="TVW27707.1"/>
    </source>
</evidence>
<evidence type="ECO:0000313" key="7">
    <source>
        <dbReference type="EMBL" id="VSC26479.1"/>
    </source>
</evidence>
<dbReference type="RefSeq" id="WP_000424453.1">
    <property type="nucleotide sequence ID" value="NZ_CDPZ01000058.1"/>
</dbReference>
<dbReference type="EMBL" id="CAASRX010000013">
    <property type="protein sequence ID" value="VNH02697.1"/>
    <property type="molecule type" value="Genomic_DNA"/>
</dbReference>
<reference evidence="3 10" key="1">
    <citation type="submission" date="2015-03" db="EMBL/GenBank/DDBJ databases">
        <authorList>
            <person name="Murphy D."/>
        </authorList>
    </citation>
    <scope>NUCLEOTIDE SEQUENCE [LARGE SCALE GENOMIC DNA]</scope>
    <source>
        <strain evidence="3 10">SMRU1708</strain>
    </source>
</reference>
<dbReference type="AlphaFoldDB" id="A0A064C2Q5"/>
<dbReference type="Proteomes" id="UP000310818">
    <property type="component" value="Unassembled WGS sequence"/>
</dbReference>
<dbReference type="Proteomes" id="UP000315060">
    <property type="component" value="Unassembled WGS sequence"/>
</dbReference>
<dbReference type="EMBL" id="CABBMN010000001">
    <property type="protein sequence ID" value="VSC26479.1"/>
    <property type="molecule type" value="Genomic_DNA"/>
</dbReference>
<accession>A0A064C2Q5</accession>
<evidence type="ECO:0000313" key="11">
    <source>
        <dbReference type="Proteomes" id="UP000310818"/>
    </source>
</evidence>
<dbReference type="Proteomes" id="UP000311674">
    <property type="component" value="Unassembled WGS sequence"/>
</dbReference>
<reference evidence="14 15" key="4">
    <citation type="submission" date="2019-07" db="EMBL/GenBank/DDBJ databases">
        <authorList>
            <person name="Mohale T."/>
        </authorList>
    </citation>
    <scope>NUCLEOTIDE SEQUENCE [LARGE SCALE GENOMIC DNA]</scope>
    <source>
        <strain evidence="4 15">NTPn 189</strain>
        <strain evidence="5 14">NTPn 59</strain>
    </source>
</reference>
<keyword evidence="1" id="KW-0812">Transmembrane</keyword>
<dbReference type="Proteomes" id="UP000318940">
    <property type="component" value="Unassembled WGS sequence"/>
</dbReference>
<evidence type="ECO:0000313" key="5">
    <source>
        <dbReference type="EMBL" id="TVX70282.1"/>
    </source>
</evidence>
<reference evidence="11 12" key="3">
    <citation type="submission" date="2019-04" db="EMBL/GenBank/DDBJ databases">
        <authorList>
            <consortium name="Pathogen Informatics"/>
        </authorList>
    </citation>
    <scope>NUCLEOTIDE SEQUENCE [LARGE SCALE GENOMIC DNA]</scope>
    <source>
        <strain evidence="7 13">GPSC148</strain>
        <strain evidence="6 11">GPSC211</strain>
        <strain evidence="8 12">GPSC559</strain>
    </source>
</reference>
<reference evidence="2 9" key="2">
    <citation type="submission" date="2015-03" db="EMBL/GenBank/DDBJ databases">
        <authorList>
            <consortium name="Pathogen Informatics"/>
            <person name="Murphy D."/>
        </authorList>
    </citation>
    <scope>NUCLEOTIDE SEQUENCE [LARGE SCALE GENOMIC DNA]</scope>
    <source>
        <strain evidence="2">SMRU158</strain>
        <strain evidence="9">type strain: N</strain>
    </source>
</reference>
<evidence type="ECO:0000313" key="9">
    <source>
        <dbReference type="Proteomes" id="UP000040910"/>
    </source>
</evidence>
<dbReference type="PATRIC" id="fig|1313.5270.peg.1997"/>
<dbReference type="EMBL" id="CABDLL010000004">
    <property type="protein sequence ID" value="VTE37507.1"/>
    <property type="molecule type" value="Genomic_DNA"/>
</dbReference>
<evidence type="ECO:0000313" key="12">
    <source>
        <dbReference type="Proteomes" id="UP000310997"/>
    </source>
</evidence>
<name>A0A064C2Q5_STREE</name>
<organism evidence="4 15">
    <name type="scientific">Streptococcus pneumoniae</name>
    <dbReference type="NCBI Taxonomy" id="1313"/>
    <lineage>
        <taxon>Bacteria</taxon>
        <taxon>Bacillati</taxon>
        <taxon>Bacillota</taxon>
        <taxon>Bacilli</taxon>
        <taxon>Lactobacillales</taxon>
        <taxon>Streptococcaceae</taxon>
        <taxon>Streptococcus</taxon>
    </lineage>
</organism>
<feature type="transmembrane region" description="Helical" evidence="1">
    <location>
        <begin position="36"/>
        <end position="57"/>
    </location>
</feature>
<evidence type="ECO:0000313" key="10">
    <source>
        <dbReference type="Proteomes" id="UP000046095"/>
    </source>
</evidence>
<evidence type="ECO:0000313" key="8">
    <source>
        <dbReference type="EMBL" id="VTE37507.1"/>
    </source>
</evidence>
<dbReference type="EMBL" id="VMVH01000037">
    <property type="protein sequence ID" value="TVW27707.1"/>
    <property type="molecule type" value="Genomic_DNA"/>
</dbReference>
<proteinExistence type="predicted"/>
<keyword evidence="1" id="KW-0472">Membrane</keyword>
<dbReference type="Proteomes" id="UP000040910">
    <property type="component" value="Unassembled WGS sequence"/>
</dbReference>
<evidence type="ECO:0000313" key="6">
    <source>
        <dbReference type="EMBL" id="VNH02697.1"/>
    </source>
</evidence>
<dbReference type="Proteomes" id="UP000046095">
    <property type="component" value="Unassembled WGS sequence"/>
</dbReference>
<dbReference type="EMBL" id="CKLF01000074">
    <property type="protein sequence ID" value="CIV55760.1"/>
    <property type="molecule type" value="Genomic_DNA"/>
</dbReference>
<evidence type="ECO:0000256" key="1">
    <source>
        <dbReference type="SAM" id="Phobius"/>
    </source>
</evidence>
<dbReference type="EMBL" id="VMYC01000089">
    <property type="protein sequence ID" value="TVX70282.1"/>
    <property type="molecule type" value="Genomic_DNA"/>
</dbReference>
<evidence type="ECO:0000313" key="15">
    <source>
        <dbReference type="Proteomes" id="UP000318940"/>
    </source>
</evidence>